<dbReference type="InterPro" id="IPR025659">
    <property type="entry name" value="Tubby-like_C"/>
</dbReference>
<dbReference type="PANTHER" id="PTHR16517:SF104">
    <property type="entry name" value="TUBBY-LIKE F-BOX PROTEIN 6"/>
    <property type="match status" value="1"/>
</dbReference>
<dbReference type="PROSITE" id="PS01200">
    <property type="entry name" value="TUB_1"/>
    <property type="match status" value="1"/>
</dbReference>
<evidence type="ECO:0000313" key="5">
    <source>
        <dbReference type="Proteomes" id="UP000317650"/>
    </source>
</evidence>
<comment type="similarity">
    <text evidence="1">Belongs to the TUB family.</text>
</comment>
<gene>
    <name evidence="4" type="ORF">C4D60_Mb00t07370</name>
</gene>
<dbReference type="Proteomes" id="UP000317650">
    <property type="component" value="Unassembled WGS sequence"/>
</dbReference>
<evidence type="ECO:0000256" key="2">
    <source>
        <dbReference type="SAM" id="MobiDB-lite"/>
    </source>
</evidence>
<reference evidence="4 5" key="1">
    <citation type="journal article" date="2019" name="Nat. Plants">
        <title>Genome sequencing of Musa balbisiana reveals subgenome evolution and function divergence in polyploid bananas.</title>
        <authorList>
            <person name="Yao X."/>
        </authorList>
    </citation>
    <scope>NUCLEOTIDE SEQUENCE [LARGE SCALE GENOMIC DNA]</scope>
    <source>
        <strain evidence="5">cv. DH-PKW</strain>
        <tissue evidence="4">Leaves</tissue>
    </source>
</reference>
<dbReference type="InterPro" id="IPR000007">
    <property type="entry name" value="Tubby_C"/>
</dbReference>
<evidence type="ECO:0000313" key="4">
    <source>
        <dbReference type="EMBL" id="THU42927.1"/>
    </source>
</evidence>
<comment type="caution">
    <text evidence="4">The sequence shown here is derived from an EMBL/GenBank/DDBJ whole genome shotgun (WGS) entry which is preliminary data.</text>
</comment>
<evidence type="ECO:0000256" key="1">
    <source>
        <dbReference type="ARBA" id="ARBA00007129"/>
    </source>
</evidence>
<dbReference type="InterPro" id="IPR018066">
    <property type="entry name" value="Tubby_C_CS"/>
</dbReference>
<feature type="region of interest" description="Disordered" evidence="2">
    <location>
        <begin position="315"/>
        <end position="339"/>
    </location>
</feature>
<protein>
    <recommendedName>
        <fullName evidence="3">Tubby C-terminal domain-containing protein</fullName>
    </recommendedName>
</protein>
<proteinExistence type="inferred from homology"/>
<evidence type="ECO:0000259" key="3">
    <source>
        <dbReference type="Pfam" id="PF01167"/>
    </source>
</evidence>
<dbReference type="SUPFAM" id="SSF54518">
    <property type="entry name" value="Tubby C-terminal domain-like"/>
    <property type="match status" value="1"/>
</dbReference>
<dbReference type="Pfam" id="PF01167">
    <property type="entry name" value="Tub"/>
    <property type="match status" value="1"/>
</dbReference>
<dbReference type="Gene3D" id="3.20.90.10">
    <property type="entry name" value="Tubby Protein, Chain A"/>
    <property type="match status" value="1"/>
</dbReference>
<dbReference type="EMBL" id="PYDT01000254">
    <property type="protein sequence ID" value="THU42927.1"/>
    <property type="molecule type" value="Genomic_DNA"/>
</dbReference>
<name>A0A4S8I503_MUSBA</name>
<sequence>MPLKSLVRELKETTDGIGGGGEGEGGGGAITMGHGREGAPEGRWVNLPPELLFDVIRRVEASEVSWPARRHVLACAAVSRWWRGVTKEVVKSPEQCGRITFPLSLKQVASTLFRFGARIGSCFRWFCDSPLQIFCYLLIFLINLWVVCSKSARTTRSSDSVLHEEGEKDIQLPFVPGSDPIATRTSFCLQPTRPDVQPAPILSSRWPRIISLDLVTPTLEESNFLGTKFMVYDSQCPHDAPVSSSTIPSNSKQVFPRHPAGNYDVATVSYEFNVLRTRGPRRIQCTMHSIPASSVPQDPGGGRVAAPTTFLQSVDEPQQPLSSLPAAKDEESARGFPSNGRTGSVPLILKNKSPRWHEQLQCWCLDFKGRVTVASVKNFQLVAAVDPSFGVSLAEQEKVILQFGKIGKDIFTMDYRYPLSAFQAFAICLTTFDTKPACE</sequence>
<keyword evidence="5" id="KW-1185">Reference proteome</keyword>
<organism evidence="4 5">
    <name type="scientific">Musa balbisiana</name>
    <name type="common">Banana</name>
    <dbReference type="NCBI Taxonomy" id="52838"/>
    <lineage>
        <taxon>Eukaryota</taxon>
        <taxon>Viridiplantae</taxon>
        <taxon>Streptophyta</taxon>
        <taxon>Embryophyta</taxon>
        <taxon>Tracheophyta</taxon>
        <taxon>Spermatophyta</taxon>
        <taxon>Magnoliopsida</taxon>
        <taxon>Liliopsida</taxon>
        <taxon>Zingiberales</taxon>
        <taxon>Musaceae</taxon>
        <taxon>Musa</taxon>
    </lineage>
</organism>
<accession>A0A4S8I503</accession>
<dbReference type="STRING" id="52838.A0A4S8I503"/>
<dbReference type="AlphaFoldDB" id="A0A4S8I503"/>
<dbReference type="PRINTS" id="PR01573">
    <property type="entry name" value="SUPERTUBBY"/>
</dbReference>
<feature type="domain" description="Tubby C-terminal" evidence="3">
    <location>
        <begin position="221"/>
        <end position="434"/>
    </location>
</feature>
<dbReference type="PANTHER" id="PTHR16517">
    <property type="entry name" value="TUBBY-RELATED"/>
    <property type="match status" value="1"/>
</dbReference>